<name>A0A5J4WH16_9EUKA</name>
<gene>
    <name evidence="1" type="ORF">EZS28_010156</name>
</gene>
<organism evidence="1 2">
    <name type="scientific">Streblomastix strix</name>
    <dbReference type="NCBI Taxonomy" id="222440"/>
    <lineage>
        <taxon>Eukaryota</taxon>
        <taxon>Metamonada</taxon>
        <taxon>Preaxostyla</taxon>
        <taxon>Oxymonadida</taxon>
        <taxon>Streblomastigidae</taxon>
        <taxon>Streblomastix</taxon>
    </lineage>
</organism>
<sequence length="79" mass="8803">MCIEGTQVHSFGSSAATQLVVMGLVEALLNTFIGHVRIQTLRNDYYVFAERLMYNEISTKLSETHGLIEGNSISSPQQR</sequence>
<dbReference type="AlphaFoldDB" id="A0A5J4WH16"/>
<proteinExistence type="predicted"/>
<accession>A0A5J4WH16</accession>
<comment type="caution">
    <text evidence="1">The sequence shown here is derived from an EMBL/GenBank/DDBJ whole genome shotgun (WGS) entry which is preliminary data.</text>
</comment>
<evidence type="ECO:0000313" key="1">
    <source>
        <dbReference type="EMBL" id="KAA6394320.1"/>
    </source>
</evidence>
<dbReference type="Proteomes" id="UP000324800">
    <property type="component" value="Unassembled WGS sequence"/>
</dbReference>
<dbReference type="EMBL" id="SNRW01001974">
    <property type="protein sequence ID" value="KAA6394320.1"/>
    <property type="molecule type" value="Genomic_DNA"/>
</dbReference>
<protein>
    <submittedName>
        <fullName evidence="1">Uncharacterized protein</fullName>
    </submittedName>
</protein>
<reference evidence="1 2" key="1">
    <citation type="submission" date="2019-03" db="EMBL/GenBank/DDBJ databases">
        <title>Single cell metagenomics reveals metabolic interactions within the superorganism composed of flagellate Streblomastix strix and complex community of Bacteroidetes bacteria on its surface.</title>
        <authorList>
            <person name="Treitli S.C."/>
            <person name="Kolisko M."/>
            <person name="Husnik F."/>
            <person name="Keeling P."/>
            <person name="Hampl V."/>
        </authorList>
    </citation>
    <scope>NUCLEOTIDE SEQUENCE [LARGE SCALE GENOMIC DNA]</scope>
    <source>
        <strain evidence="1">ST1C</strain>
    </source>
</reference>
<evidence type="ECO:0000313" key="2">
    <source>
        <dbReference type="Proteomes" id="UP000324800"/>
    </source>
</evidence>